<feature type="region of interest" description="Disordered" evidence="1">
    <location>
        <begin position="566"/>
        <end position="673"/>
    </location>
</feature>
<feature type="compositionally biased region" description="Polar residues" evidence="1">
    <location>
        <begin position="40"/>
        <end position="80"/>
    </location>
</feature>
<protein>
    <submittedName>
        <fullName evidence="3">Uncharacterized protein</fullName>
    </submittedName>
</protein>
<feature type="compositionally biased region" description="Basic and acidic residues" evidence="1">
    <location>
        <begin position="172"/>
        <end position="182"/>
    </location>
</feature>
<feature type="region of interest" description="Disordered" evidence="1">
    <location>
        <begin position="350"/>
        <end position="370"/>
    </location>
</feature>
<keyword evidence="4" id="KW-1185">Reference proteome</keyword>
<feature type="region of interest" description="Disordered" evidence="1">
    <location>
        <begin position="242"/>
        <end position="261"/>
    </location>
</feature>
<name>A0ABR2ZPJ0_9AGAR</name>
<feature type="transmembrane region" description="Helical" evidence="2">
    <location>
        <begin position="521"/>
        <end position="542"/>
    </location>
</feature>
<feature type="transmembrane region" description="Helical" evidence="2">
    <location>
        <begin position="425"/>
        <end position="449"/>
    </location>
</feature>
<feature type="compositionally biased region" description="Low complexity" evidence="1">
    <location>
        <begin position="636"/>
        <end position="652"/>
    </location>
</feature>
<evidence type="ECO:0000256" key="2">
    <source>
        <dbReference type="SAM" id="Phobius"/>
    </source>
</evidence>
<reference evidence="3 4" key="1">
    <citation type="submission" date="2024-05" db="EMBL/GenBank/DDBJ databases">
        <title>A draft genome resource for the thread blight pathogen Marasmius tenuissimus strain MS-2.</title>
        <authorList>
            <person name="Yulfo-Soto G.E."/>
            <person name="Baruah I.K."/>
            <person name="Amoako-Attah I."/>
            <person name="Bukari Y."/>
            <person name="Meinhardt L.W."/>
            <person name="Bailey B.A."/>
            <person name="Cohen S.P."/>
        </authorList>
    </citation>
    <scope>NUCLEOTIDE SEQUENCE [LARGE SCALE GENOMIC DNA]</scope>
    <source>
        <strain evidence="3 4">MS-2</strain>
    </source>
</reference>
<sequence>MAATSHKPDQSEHDTVDININVESPLPFPSFSQAAEAAQSPVSDSSGALTSSDKLSALPQTITSQNLNRTGRSPKLQSSPRVFRSSIEGSKSWPHLASDPGWNTFNTPGRASRASMSDGSIERGGRGRASLDSDRGSMSGLNTVKRAFRRMSRTSDPTAPSPAVPPSTNLPEYRRDGGDSHSNHSRSRAVSPIRMLQQWGANISRSYVLSQQDREEPFVPIDPFHFNIRLVPSFLSSLFARQQRRDDAHHRPSRPFSPDLEAQVASGPARHGLPAYSQPFGLSDRQLRSTYVFLTDWLPRVVYLHLLLRLPSMYFSRVARIFEDAEVSRPDIQRMVEGCFGGANAYKDNADGRDTRGTTGRAGDADDPPQVTPALRRFKYTWEDFIDSLLREWKTLNVVSALLLSAILTMFQVPNAASDPVTRTAALLSLICAIMALSYGCMFIVRFGSMRSMFRASRWAEEARKTKTSMLWNVWVLLAMPAVWMSWSMIFFIVSILSFVWRTGAVDDPDEFEGLSPRAILGPRIAITAVFLLGLVYFFAILRTLQSYGQGEPLERRKGSRFYDQRRRAREPYVAPPPAGNDRERRGRDSERGSRKSRRRSNLDVEGPTTRGRRDSIRKGPDDDEDEKVDVPTPKGTTAGLGLTGVANLGAGMSVIDNDTEEKEKDRENPVGN</sequence>
<feature type="compositionally biased region" description="Basic and acidic residues" evidence="1">
    <location>
        <begin position="662"/>
        <end position="673"/>
    </location>
</feature>
<feature type="region of interest" description="Disordered" evidence="1">
    <location>
        <begin position="1"/>
        <end position="190"/>
    </location>
</feature>
<accession>A0ABR2ZPJ0</accession>
<feature type="compositionally biased region" description="Basic and acidic residues" evidence="1">
    <location>
        <begin position="1"/>
        <end position="16"/>
    </location>
</feature>
<evidence type="ECO:0000313" key="4">
    <source>
        <dbReference type="Proteomes" id="UP001437256"/>
    </source>
</evidence>
<keyword evidence="2" id="KW-1133">Transmembrane helix</keyword>
<gene>
    <name evidence="3" type="ORF">AAF712_009585</name>
</gene>
<feature type="transmembrane region" description="Helical" evidence="2">
    <location>
        <begin position="395"/>
        <end position="413"/>
    </location>
</feature>
<evidence type="ECO:0000313" key="3">
    <source>
        <dbReference type="EMBL" id="KAL0063491.1"/>
    </source>
</evidence>
<comment type="caution">
    <text evidence="3">The sequence shown here is derived from an EMBL/GenBank/DDBJ whole genome shotgun (WGS) entry which is preliminary data.</text>
</comment>
<feature type="compositionally biased region" description="Basic and acidic residues" evidence="1">
    <location>
        <begin position="581"/>
        <end position="594"/>
    </location>
</feature>
<keyword evidence="2" id="KW-0472">Membrane</keyword>
<feature type="compositionally biased region" description="Polar residues" evidence="1">
    <location>
        <begin position="101"/>
        <end position="118"/>
    </location>
</feature>
<dbReference type="Proteomes" id="UP001437256">
    <property type="component" value="Unassembled WGS sequence"/>
</dbReference>
<keyword evidence="2" id="KW-0812">Transmembrane</keyword>
<feature type="compositionally biased region" description="Basic and acidic residues" evidence="1">
    <location>
        <begin position="120"/>
        <end position="135"/>
    </location>
</feature>
<feature type="transmembrane region" description="Helical" evidence="2">
    <location>
        <begin position="470"/>
        <end position="501"/>
    </location>
</feature>
<dbReference type="EMBL" id="JBBXMP010000080">
    <property type="protein sequence ID" value="KAL0063491.1"/>
    <property type="molecule type" value="Genomic_DNA"/>
</dbReference>
<organism evidence="3 4">
    <name type="scientific">Marasmius tenuissimus</name>
    <dbReference type="NCBI Taxonomy" id="585030"/>
    <lineage>
        <taxon>Eukaryota</taxon>
        <taxon>Fungi</taxon>
        <taxon>Dikarya</taxon>
        <taxon>Basidiomycota</taxon>
        <taxon>Agaricomycotina</taxon>
        <taxon>Agaricomycetes</taxon>
        <taxon>Agaricomycetidae</taxon>
        <taxon>Agaricales</taxon>
        <taxon>Marasmiineae</taxon>
        <taxon>Marasmiaceae</taxon>
        <taxon>Marasmius</taxon>
    </lineage>
</organism>
<proteinExistence type="predicted"/>
<feature type="compositionally biased region" description="Basic and acidic residues" evidence="1">
    <location>
        <begin position="612"/>
        <end position="621"/>
    </location>
</feature>
<evidence type="ECO:0000256" key="1">
    <source>
        <dbReference type="SAM" id="MobiDB-lite"/>
    </source>
</evidence>